<dbReference type="eggNOG" id="COG1737">
    <property type="taxonomic scope" value="Bacteria"/>
</dbReference>
<dbReference type="Gene3D" id="1.10.10.10">
    <property type="entry name" value="Winged helix-like DNA-binding domain superfamily/Winged helix DNA-binding domain"/>
    <property type="match status" value="1"/>
</dbReference>
<dbReference type="Proteomes" id="UP000000771">
    <property type="component" value="Chromosome"/>
</dbReference>
<evidence type="ECO:0000313" key="6">
    <source>
        <dbReference type="Proteomes" id="UP000000771"/>
    </source>
</evidence>
<dbReference type="InterPro" id="IPR009057">
    <property type="entry name" value="Homeodomain-like_sf"/>
</dbReference>
<dbReference type="InterPro" id="IPR036388">
    <property type="entry name" value="WH-like_DNA-bd_sf"/>
</dbReference>
<dbReference type="KEGG" id="afo:Afer_1966"/>
<dbReference type="OrthoDB" id="3574600at2"/>
<dbReference type="PANTHER" id="PTHR30514">
    <property type="entry name" value="GLUCOKINASE"/>
    <property type="match status" value="1"/>
</dbReference>
<dbReference type="PANTHER" id="PTHR30514:SF18">
    <property type="entry name" value="RPIR-FAMILY TRANSCRIPTIONAL REGULATOR"/>
    <property type="match status" value="1"/>
</dbReference>
<organism evidence="5 6">
    <name type="scientific">Acidimicrobium ferrooxidans (strain DSM 10331 / JCM 15462 / NBRC 103882 / ICP)</name>
    <dbReference type="NCBI Taxonomy" id="525909"/>
    <lineage>
        <taxon>Bacteria</taxon>
        <taxon>Bacillati</taxon>
        <taxon>Actinomycetota</taxon>
        <taxon>Acidimicrobiia</taxon>
        <taxon>Acidimicrobiales</taxon>
        <taxon>Acidimicrobiaceae</taxon>
        <taxon>Acidimicrobium</taxon>
    </lineage>
</organism>
<dbReference type="InterPro" id="IPR001347">
    <property type="entry name" value="SIS_dom"/>
</dbReference>
<dbReference type="CDD" id="cd05013">
    <property type="entry name" value="SIS_RpiR"/>
    <property type="match status" value="1"/>
</dbReference>
<dbReference type="GO" id="GO:0003677">
    <property type="term" value="F:DNA binding"/>
    <property type="evidence" value="ECO:0007669"/>
    <property type="project" value="UniProtKB-KW"/>
</dbReference>
<dbReference type="InterPro" id="IPR000281">
    <property type="entry name" value="HTH_RpiR"/>
</dbReference>
<keyword evidence="2" id="KW-0238">DNA-binding</keyword>
<dbReference type="SUPFAM" id="SSF46689">
    <property type="entry name" value="Homeodomain-like"/>
    <property type="match status" value="1"/>
</dbReference>
<evidence type="ECO:0000256" key="3">
    <source>
        <dbReference type="ARBA" id="ARBA00023163"/>
    </source>
</evidence>
<dbReference type="AlphaFoldDB" id="C7M1X3"/>
<dbReference type="EMBL" id="CP001631">
    <property type="protein sequence ID" value="ACU54870.1"/>
    <property type="molecule type" value="Genomic_DNA"/>
</dbReference>
<dbReference type="Pfam" id="PF01418">
    <property type="entry name" value="HTH_6"/>
    <property type="match status" value="1"/>
</dbReference>
<protein>
    <submittedName>
        <fullName evidence="5">Transcriptional regulator, RpiR family</fullName>
    </submittedName>
</protein>
<name>C7M1X3_ACIFD</name>
<evidence type="ECO:0000259" key="4">
    <source>
        <dbReference type="PROSITE" id="PS51071"/>
    </source>
</evidence>
<dbReference type="STRING" id="525909.Afer_1966"/>
<dbReference type="PROSITE" id="PS51071">
    <property type="entry name" value="HTH_RPIR"/>
    <property type="match status" value="1"/>
</dbReference>
<dbReference type="RefSeq" id="WP_015799346.1">
    <property type="nucleotide sequence ID" value="NC_013124.1"/>
</dbReference>
<dbReference type="Pfam" id="PF01380">
    <property type="entry name" value="SIS"/>
    <property type="match status" value="1"/>
</dbReference>
<dbReference type="InterPro" id="IPR035472">
    <property type="entry name" value="RpiR-like_SIS"/>
</dbReference>
<dbReference type="Gene3D" id="3.40.50.10490">
    <property type="entry name" value="Glucose-6-phosphate isomerase like protein, domain 1"/>
    <property type="match status" value="1"/>
</dbReference>
<evidence type="ECO:0000313" key="5">
    <source>
        <dbReference type="EMBL" id="ACU54870.1"/>
    </source>
</evidence>
<keyword evidence="6" id="KW-1185">Reference proteome</keyword>
<dbReference type="InterPro" id="IPR047640">
    <property type="entry name" value="RpiR-like"/>
</dbReference>
<reference evidence="5 6" key="1">
    <citation type="journal article" date="2009" name="Stand. Genomic Sci.">
        <title>Complete genome sequence of Acidimicrobium ferrooxidans type strain (ICP).</title>
        <authorList>
            <person name="Clum A."/>
            <person name="Nolan M."/>
            <person name="Lang E."/>
            <person name="Glavina Del Rio T."/>
            <person name="Tice H."/>
            <person name="Copeland A."/>
            <person name="Cheng J.F."/>
            <person name="Lucas S."/>
            <person name="Chen F."/>
            <person name="Bruce D."/>
            <person name="Goodwin L."/>
            <person name="Pitluck S."/>
            <person name="Ivanova N."/>
            <person name="Mavrommatis K."/>
            <person name="Mikhailova N."/>
            <person name="Pati A."/>
            <person name="Chen A."/>
            <person name="Palaniappan K."/>
            <person name="Goker M."/>
            <person name="Spring S."/>
            <person name="Land M."/>
            <person name="Hauser L."/>
            <person name="Chang Y.J."/>
            <person name="Jeffries C.C."/>
            <person name="Chain P."/>
            <person name="Bristow J."/>
            <person name="Eisen J.A."/>
            <person name="Markowitz V."/>
            <person name="Hugenholtz P."/>
            <person name="Kyrpides N.C."/>
            <person name="Klenk H.P."/>
            <person name="Lapidus A."/>
        </authorList>
    </citation>
    <scope>NUCLEOTIDE SEQUENCE [LARGE SCALE GENOMIC DNA]</scope>
    <source>
        <strain evidence="6">DSM 10331 / JCM 15462 / NBRC 103882 / ICP</strain>
    </source>
</reference>
<accession>C7M1X3</accession>
<evidence type="ECO:0000256" key="1">
    <source>
        <dbReference type="ARBA" id="ARBA00023015"/>
    </source>
</evidence>
<dbReference type="SUPFAM" id="SSF53697">
    <property type="entry name" value="SIS domain"/>
    <property type="match status" value="1"/>
</dbReference>
<proteinExistence type="predicted"/>
<dbReference type="GO" id="GO:0003700">
    <property type="term" value="F:DNA-binding transcription factor activity"/>
    <property type="evidence" value="ECO:0007669"/>
    <property type="project" value="InterPro"/>
</dbReference>
<dbReference type="InterPro" id="IPR046348">
    <property type="entry name" value="SIS_dom_sf"/>
</dbReference>
<keyword evidence="1" id="KW-0805">Transcription regulation</keyword>
<feature type="domain" description="HTH rpiR-type" evidence="4">
    <location>
        <begin position="2"/>
        <end position="78"/>
    </location>
</feature>
<dbReference type="GO" id="GO:1901135">
    <property type="term" value="P:carbohydrate derivative metabolic process"/>
    <property type="evidence" value="ECO:0007669"/>
    <property type="project" value="InterPro"/>
</dbReference>
<sequence length="279" mass="29803">MTSLAERVRRVAPELGPAQRRVAEAVLREYPVVALERLADIAALADVSPPTVLRFVAKLGFSSVEEFRSAAREEIGERLASPLERLEVTGPGDVGSAEADLIDQIRRSFVGLAPQSLDTVVTLLADVRRPVVVSGGRVSDVVARHLAWTLEVLRPSVRHVPPEAGARVNALLDVDASTTVVAFDFVRYQLETARFVTAASQAGATVVLVTDPGLSPAAPGSSVVLTTQVDGPGIFDALTPALALVEAIIAAVVQRIGEPARRRLARYEELTRALVEVER</sequence>
<dbReference type="GO" id="GO:0097367">
    <property type="term" value="F:carbohydrate derivative binding"/>
    <property type="evidence" value="ECO:0007669"/>
    <property type="project" value="InterPro"/>
</dbReference>
<keyword evidence="3" id="KW-0804">Transcription</keyword>
<dbReference type="HOGENOM" id="CLU_055769_1_2_11"/>
<evidence type="ECO:0000256" key="2">
    <source>
        <dbReference type="ARBA" id="ARBA00023125"/>
    </source>
</evidence>
<gene>
    <name evidence="5" type="ordered locus">Afer_1966</name>
</gene>